<protein>
    <submittedName>
        <fullName evidence="4">Aste57867_6615 protein</fullName>
    </submittedName>
</protein>
<evidence type="ECO:0000313" key="4">
    <source>
        <dbReference type="EMBL" id="VFT83592.1"/>
    </source>
</evidence>
<keyword evidence="5" id="KW-1185">Reference proteome</keyword>
<reference evidence="4 5" key="1">
    <citation type="submission" date="2019-03" db="EMBL/GenBank/DDBJ databases">
        <authorList>
            <person name="Gaulin E."/>
            <person name="Dumas B."/>
        </authorList>
    </citation>
    <scope>NUCLEOTIDE SEQUENCE [LARGE SCALE GENOMIC DNA]</scope>
    <source>
        <strain evidence="4">CBS 568.67</strain>
    </source>
</reference>
<dbReference type="InterPro" id="IPR052338">
    <property type="entry name" value="Transposase_5"/>
</dbReference>
<proteinExistence type="predicted"/>
<dbReference type="InterPro" id="IPR036397">
    <property type="entry name" value="RNaseH_sf"/>
</dbReference>
<gene>
    <name evidence="4" type="primary">Aste57867_6615</name>
    <name evidence="3" type="ORF">As57867_006597</name>
    <name evidence="4" type="ORF">ASTE57867_6615</name>
</gene>
<evidence type="ECO:0000259" key="1">
    <source>
        <dbReference type="Pfam" id="PF01498"/>
    </source>
</evidence>
<reference evidence="3" key="2">
    <citation type="submission" date="2019-06" db="EMBL/GenBank/DDBJ databases">
        <title>Genomics analysis of Aphanomyces spp. identifies a new class of oomycete effector associated with host adaptation.</title>
        <authorList>
            <person name="Gaulin E."/>
        </authorList>
    </citation>
    <scope>NUCLEOTIDE SEQUENCE</scope>
    <source>
        <strain evidence="3">CBS 578.67</strain>
    </source>
</reference>
<dbReference type="PANTHER" id="PTHR23022">
    <property type="entry name" value="TRANSPOSABLE ELEMENT-RELATED"/>
    <property type="match status" value="1"/>
</dbReference>
<dbReference type="EMBL" id="CAADRA010002904">
    <property type="protein sequence ID" value="VFT83592.1"/>
    <property type="molecule type" value="Genomic_DNA"/>
</dbReference>
<dbReference type="Pfam" id="PF13358">
    <property type="entry name" value="DDE_3"/>
    <property type="match status" value="1"/>
</dbReference>
<dbReference type="OrthoDB" id="78686at2759"/>
<dbReference type="InterPro" id="IPR002492">
    <property type="entry name" value="Transposase_Tc1-like"/>
</dbReference>
<dbReference type="AlphaFoldDB" id="A0A485KHV9"/>
<dbReference type="InterPro" id="IPR038717">
    <property type="entry name" value="Tc1-like_DDE_dom"/>
</dbReference>
<dbReference type="Gene3D" id="1.10.10.60">
    <property type="entry name" value="Homeodomain-like"/>
    <property type="match status" value="1"/>
</dbReference>
<accession>A0A485KHV9</accession>
<name>A0A485KHV9_9STRA</name>
<organism evidence="4 5">
    <name type="scientific">Aphanomyces stellatus</name>
    <dbReference type="NCBI Taxonomy" id="120398"/>
    <lineage>
        <taxon>Eukaryota</taxon>
        <taxon>Sar</taxon>
        <taxon>Stramenopiles</taxon>
        <taxon>Oomycota</taxon>
        <taxon>Saprolegniomycetes</taxon>
        <taxon>Saprolegniales</taxon>
        <taxon>Verrucalvaceae</taxon>
        <taxon>Aphanomyces</taxon>
    </lineage>
</organism>
<dbReference type="Proteomes" id="UP000332933">
    <property type="component" value="Unassembled WGS sequence"/>
</dbReference>
<dbReference type="PANTHER" id="PTHR23022:SF129">
    <property type="entry name" value="TRANSPOSABLE ELEMENT TC3 TRANSPOSASE"/>
    <property type="match status" value="1"/>
</dbReference>
<evidence type="ECO:0000313" key="3">
    <source>
        <dbReference type="EMBL" id="KAF0707423.1"/>
    </source>
</evidence>
<feature type="domain" description="Tc1-like transposase DDE" evidence="2">
    <location>
        <begin position="143"/>
        <end position="282"/>
    </location>
</feature>
<feature type="domain" description="Transposase Tc1-like" evidence="1">
    <location>
        <begin position="79"/>
        <end position="134"/>
    </location>
</feature>
<dbReference type="GO" id="GO:0003677">
    <property type="term" value="F:DNA binding"/>
    <property type="evidence" value="ECO:0007669"/>
    <property type="project" value="InterPro"/>
</dbReference>
<evidence type="ECO:0000259" key="2">
    <source>
        <dbReference type="Pfam" id="PF13358"/>
    </source>
</evidence>
<dbReference type="Gene3D" id="3.30.420.10">
    <property type="entry name" value="Ribonuclease H-like superfamily/Ribonuclease H"/>
    <property type="match status" value="1"/>
</dbReference>
<evidence type="ECO:0000313" key="5">
    <source>
        <dbReference type="Proteomes" id="UP000332933"/>
    </source>
</evidence>
<sequence>MPRGKNITDEEKGQILAYLRMKKSFRWIARELNRSDKLVRSFVANRRNPTPKAKLGRRVKLTRREIRYTFRLATRKGQSSSQISWALGGKVTRSTVLNILNSSKFAKYMKRRSSPHLTKDHKKRRVEFASKYLNKDVDLKGTIFSDEKKFNLDGPDGCQYYWHDLREEVQTYSKRAAGGGSVMVWGAMSFYNKSELAFLEGRQDSLKYQATLRSHMMPMLADLQTKTHDGDAIFQQDNASIGLVMPWPAKSPDLSPIENVWGVLARRVYANGRQFNSKADLKAQIAQSWTTIDQEYLRHLVEGMPTRMAQVILRRGNCIDK</sequence>
<dbReference type="EMBL" id="VJMH01002897">
    <property type="protein sequence ID" value="KAF0707423.1"/>
    <property type="molecule type" value="Genomic_DNA"/>
</dbReference>
<dbReference type="GO" id="GO:0015074">
    <property type="term" value="P:DNA integration"/>
    <property type="evidence" value="ECO:0007669"/>
    <property type="project" value="InterPro"/>
</dbReference>
<dbReference type="GO" id="GO:0006313">
    <property type="term" value="P:DNA transposition"/>
    <property type="evidence" value="ECO:0007669"/>
    <property type="project" value="InterPro"/>
</dbReference>
<dbReference type="Pfam" id="PF01498">
    <property type="entry name" value="HTH_Tnp_Tc3_2"/>
    <property type="match status" value="1"/>
</dbReference>